<evidence type="ECO:0000313" key="9">
    <source>
        <dbReference type="Proteomes" id="UP001589568"/>
    </source>
</evidence>
<evidence type="ECO:0000256" key="3">
    <source>
        <dbReference type="ARBA" id="ARBA00022989"/>
    </source>
</evidence>
<evidence type="ECO:0000256" key="5">
    <source>
        <dbReference type="SAM" id="MobiDB-lite"/>
    </source>
</evidence>
<accession>A0ABV5NTV2</accession>
<keyword evidence="9" id="KW-1185">Reference proteome</keyword>
<dbReference type="InterPro" id="IPR036259">
    <property type="entry name" value="MFS_trans_sf"/>
</dbReference>
<comment type="caution">
    <text evidence="8">The sequence shown here is derived from an EMBL/GenBank/DDBJ whole genome shotgun (WGS) entry which is preliminary data.</text>
</comment>
<feature type="domain" description="Major facilitator superfamily (MFS) profile" evidence="7">
    <location>
        <begin position="14"/>
        <end position="109"/>
    </location>
</feature>
<dbReference type="Proteomes" id="UP001589568">
    <property type="component" value="Unassembled WGS sequence"/>
</dbReference>
<dbReference type="Pfam" id="PF07690">
    <property type="entry name" value="MFS_1"/>
    <property type="match status" value="1"/>
</dbReference>
<dbReference type="PANTHER" id="PTHR42718">
    <property type="entry name" value="MAJOR FACILITATOR SUPERFAMILY MULTIDRUG TRANSPORTER MFSC"/>
    <property type="match status" value="1"/>
</dbReference>
<dbReference type="Gene3D" id="1.20.1720.10">
    <property type="entry name" value="Multidrug resistance protein D"/>
    <property type="match status" value="1"/>
</dbReference>
<dbReference type="RefSeq" id="WP_345408156.1">
    <property type="nucleotide sequence ID" value="NZ_BAAAXS010000001.1"/>
</dbReference>
<dbReference type="PROSITE" id="PS50850">
    <property type="entry name" value="MFS"/>
    <property type="match status" value="1"/>
</dbReference>
<name>A0ABV5NTV2_9ACTN</name>
<evidence type="ECO:0000256" key="2">
    <source>
        <dbReference type="ARBA" id="ARBA00022692"/>
    </source>
</evidence>
<dbReference type="InterPro" id="IPR011701">
    <property type="entry name" value="MFS"/>
</dbReference>
<evidence type="ECO:0000256" key="6">
    <source>
        <dbReference type="SAM" id="Phobius"/>
    </source>
</evidence>
<dbReference type="SUPFAM" id="SSF103473">
    <property type="entry name" value="MFS general substrate transporter"/>
    <property type="match status" value="1"/>
</dbReference>
<evidence type="ECO:0000313" key="8">
    <source>
        <dbReference type="EMBL" id="MFB9473662.1"/>
    </source>
</evidence>
<keyword evidence="3 6" id="KW-1133">Transmembrane helix</keyword>
<dbReference type="InterPro" id="IPR020846">
    <property type="entry name" value="MFS_dom"/>
</dbReference>
<gene>
    <name evidence="8" type="ORF">ACFFR3_29560</name>
</gene>
<sequence length="109" mass="11905">MHVPGTAHPRRWWILVALCLSLLVLVIDNTILNLAVPALMSALHATPADIQWIISAYTLAYAGLLLTAGDLSDRYGRQRLLISGLSLYPTPESRARPRLDCSSAPDARS</sequence>
<protein>
    <submittedName>
        <fullName evidence="8">MFS transporter</fullName>
    </submittedName>
</protein>
<feature type="transmembrane region" description="Helical" evidence="6">
    <location>
        <begin position="52"/>
        <end position="71"/>
    </location>
</feature>
<dbReference type="PANTHER" id="PTHR42718:SF42">
    <property type="entry name" value="EXPORT PROTEIN"/>
    <property type="match status" value="1"/>
</dbReference>
<organism evidence="8 9">
    <name type="scientific">Nonomuraea salmonea</name>
    <dbReference type="NCBI Taxonomy" id="46181"/>
    <lineage>
        <taxon>Bacteria</taxon>
        <taxon>Bacillati</taxon>
        <taxon>Actinomycetota</taxon>
        <taxon>Actinomycetes</taxon>
        <taxon>Streptosporangiales</taxon>
        <taxon>Streptosporangiaceae</taxon>
        <taxon>Nonomuraea</taxon>
    </lineage>
</organism>
<reference evidence="8 9" key="1">
    <citation type="submission" date="2024-09" db="EMBL/GenBank/DDBJ databases">
        <authorList>
            <person name="Sun Q."/>
            <person name="Mori K."/>
        </authorList>
    </citation>
    <scope>NUCLEOTIDE SEQUENCE [LARGE SCALE GENOMIC DNA]</scope>
    <source>
        <strain evidence="8 9">JCM 3324</strain>
    </source>
</reference>
<feature type="region of interest" description="Disordered" evidence="5">
    <location>
        <begin position="90"/>
        <end position="109"/>
    </location>
</feature>
<dbReference type="EMBL" id="JBHMCF010000035">
    <property type="protein sequence ID" value="MFB9473662.1"/>
    <property type="molecule type" value="Genomic_DNA"/>
</dbReference>
<keyword evidence="2 6" id="KW-0812">Transmembrane</keyword>
<keyword evidence="4 6" id="KW-0472">Membrane</keyword>
<evidence type="ECO:0000256" key="1">
    <source>
        <dbReference type="ARBA" id="ARBA00004651"/>
    </source>
</evidence>
<evidence type="ECO:0000256" key="4">
    <source>
        <dbReference type="ARBA" id="ARBA00023136"/>
    </source>
</evidence>
<evidence type="ECO:0000259" key="7">
    <source>
        <dbReference type="PROSITE" id="PS50850"/>
    </source>
</evidence>
<proteinExistence type="predicted"/>
<feature type="transmembrane region" description="Helical" evidence="6">
    <location>
        <begin position="12"/>
        <end position="32"/>
    </location>
</feature>
<comment type="subcellular location">
    <subcellularLocation>
        <location evidence="1">Cell membrane</location>
        <topology evidence="1">Multi-pass membrane protein</topology>
    </subcellularLocation>
</comment>